<evidence type="ECO:0000256" key="1">
    <source>
        <dbReference type="ARBA" id="ARBA00022729"/>
    </source>
</evidence>
<dbReference type="CDD" id="cd02258">
    <property type="entry name" value="Peptidase_C25_N"/>
    <property type="match status" value="1"/>
</dbReference>
<dbReference type="EMBL" id="QSAQ01000013">
    <property type="protein sequence ID" value="RGW68602.1"/>
    <property type="molecule type" value="Genomic_DNA"/>
</dbReference>
<accession>A0AA92W893</accession>
<comment type="caution">
    <text evidence="4">The sequence shown here is derived from an EMBL/GenBank/DDBJ whole genome shotgun (WGS) entry which is preliminary data.</text>
</comment>
<dbReference type="InterPro" id="IPR029031">
    <property type="entry name" value="Gingipain_N_sf"/>
</dbReference>
<feature type="domain" description="Gingipain" evidence="3">
    <location>
        <begin position="468"/>
        <end position="848"/>
    </location>
</feature>
<dbReference type="GO" id="GO:0006508">
    <property type="term" value="P:proteolysis"/>
    <property type="evidence" value="ECO:0007669"/>
    <property type="project" value="InterPro"/>
</dbReference>
<dbReference type="InterPro" id="IPR029030">
    <property type="entry name" value="Caspase-like_dom_sf"/>
</dbReference>
<feature type="signal peptide" evidence="2">
    <location>
        <begin position="1"/>
        <end position="24"/>
    </location>
</feature>
<name>A0AA92W893_9BACT</name>
<evidence type="ECO:0000313" key="4">
    <source>
        <dbReference type="EMBL" id="RGW68602.1"/>
    </source>
</evidence>
<sequence length="1213" mass="133291">MNTTKVWKYMLLACLLMLVAPAQAQRFFNLTSSEVRVDSVLPRFVYSIPLTGAYRDSVYTVSLKYGEYIDMTASDIANYNRLSGAVPPEQVLPQQRVTECRKQGVLQIDFCPVVFRNNRYQLLVSFMLQVDARPLKRSERSSRGSLLAKGKVSAFTSSDALRSASSLYASHSVLASGRWAKIRVSETGFHQLTEQVVRQAGFSDISKVKIYGYGGNLQNEALLASELQATDDLQEVPQCIVGGKHYFYAEGPVSWKSETALQRIRNPYSDYGYYFITQTDGEPLVQDSATFVSSHYPQPYDYHFLYEPDGYSYYHGGRNLFDAEELKVGDEKKVVITNTTGSAAGKLSVALTTTTNSVAQILKNGKVLGEITLSLKDDNPLEDISYLKATEKVATYPISDFQDKDTISIKVMSGASIRLDYISVTWEKPRSCAFTAANLAAGGKIPAAQYVYGITNQDHHADGAADMVIIIPTSQKLLKQAQRLKEFHEQHDGLRVTIVPADELYNEFSSGTPDANAYRRYLRMLSDKAQSEADMPKYLLLFGDCVWDNRMLTSGCRILNPDNYLLCFESENSFSAVSCFVSDSWFGMLGEGAGLYPSRELQDVAVGRFPVTYAEEAKVLVDKTISYAQNANVGAWQNTLMFMGDDGNGNIHMQDADEVANDVLTTYPAYLVKKVMWDAYTRETSSSGNTYPEAAKIIKQQQAAGALIMDYAGHGDPTQISHESVLKLNDFADFRNTNLPLWVTASCDIMPFDGLQANIGEYALLNDKGGAVAFYGTTRTVSSLYNKYINRAFIYRVLSLVNGKPITIGEAHRLAQNDLVSGNGPTSGSDVTVNHLNYSLLGDPALALNLPKRQIVVDSINGIPVAGAATLPMLKAGSIARMAGHIEGADDFRGVITATVRDSKETVTCRLNNTSKEDGAEKAFEYKDRTKTLYQGTDSVRGGKFAFSFAVPLDINYSNQSGLVNLYAVNTTKTLSAHGSSEQFTVGESEEQKNDSIGPSIYCYLNSPSFVDGGNVNTTPFFVAKITDKDGINAAGSGIGHDLQLVIDGDMSKTYVLNSNFTYDFGTYTSGSTYYSIPQLEPGKHELTFRAWDIQNNSSTVKLRFNVVKALSPALFDVGVTANPAKTSTTFIISHDRTESDMDVVVEVFDSSGRQHWRHSESGVPTSGSYTVSWDLTSDSGTPLGTGVYLYRVKVASDGSSYTSKVKKLIIIK</sequence>
<organism evidence="4 5">
    <name type="scientific">Segatella copri</name>
    <dbReference type="NCBI Taxonomy" id="165179"/>
    <lineage>
        <taxon>Bacteria</taxon>
        <taxon>Pseudomonadati</taxon>
        <taxon>Bacteroidota</taxon>
        <taxon>Bacteroidia</taxon>
        <taxon>Bacteroidales</taxon>
        <taxon>Prevotellaceae</taxon>
        <taxon>Segatella</taxon>
    </lineage>
</organism>
<feature type="chain" id="PRO_5041656755" evidence="2">
    <location>
        <begin position="25"/>
        <end position="1213"/>
    </location>
</feature>
<dbReference type="AlphaFoldDB" id="A0AA92W893"/>
<dbReference type="Proteomes" id="UP000286077">
    <property type="component" value="Unassembled WGS sequence"/>
</dbReference>
<dbReference type="NCBIfam" id="NF033707">
    <property type="entry name" value="T9SS_sortase"/>
    <property type="match status" value="1"/>
</dbReference>
<dbReference type="InterPro" id="IPR001769">
    <property type="entry name" value="Gingipain"/>
</dbReference>
<evidence type="ECO:0000256" key="2">
    <source>
        <dbReference type="SAM" id="SignalP"/>
    </source>
</evidence>
<dbReference type="Gene3D" id="2.60.40.4070">
    <property type="match status" value="1"/>
</dbReference>
<dbReference type="Gene3D" id="3.40.50.1460">
    <property type="match status" value="1"/>
</dbReference>
<proteinExistence type="predicted"/>
<evidence type="ECO:0000313" key="5">
    <source>
        <dbReference type="Proteomes" id="UP000286077"/>
    </source>
</evidence>
<dbReference type="RefSeq" id="WP_118139775.1">
    <property type="nucleotide sequence ID" value="NZ_QSAQ01000013.1"/>
</dbReference>
<evidence type="ECO:0000259" key="3">
    <source>
        <dbReference type="Pfam" id="PF01364"/>
    </source>
</evidence>
<protein>
    <submittedName>
        <fullName evidence="4">Por secretion system protein</fullName>
    </submittedName>
</protein>
<reference evidence="4 5" key="1">
    <citation type="submission" date="2018-08" db="EMBL/GenBank/DDBJ databases">
        <title>A genome reference for cultivated species of the human gut microbiota.</title>
        <authorList>
            <person name="Zou Y."/>
            <person name="Xue W."/>
            <person name="Luo G."/>
        </authorList>
    </citation>
    <scope>NUCLEOTIDE SEQUENCE [LARGE SCALE GENOMIC DNA]</scope>
    <source>
        <strain evidence="4 5">AF11-14</strain>
    </source>
</reference>
<dbReference type="GO" id="GO:0008234">
    <property type="term" value="F:cysteine-type peptidase activity"/>
    <property type="evidence" value="ECO:0007669"/>
    <property type="project" value="InterPro"/>
</dbReference>
<gene>
    <name evidence="4" type="ORF">DWV60_06455</name>
</gene>
<dbReference type="Gene3D" id="3.40.50.10390">
    <property type="entry name" value="Gingipain r, domain 1"/>
    <property type="match status" value="1"/>
</dbReference>
<dbReference type="Pfam" id="PF01364">
    <property type="entry name" value="Peptidase_C25"/>
    <property type="match status" value="1"/>
</dbReference>
<keyword evidence="1 2" id="KW-0732">Signal</keyword>
<dbReference type="SUPFAM" id="SSF52129">
    <property type="entry name" value="Caspase-like"/>
    <property type="match status" value="1"/>
</dbReference>